<reference evidence="1" key="1">
    <citation type="submission" date="2020-03" db="EMBL/GenBank/DDBJ databases">
        <title>A high-quality chromosome-level genome assembly of a woody plant with both climbing and erect habits, Rhamnella rubrinervis.</title>
        <authorList>
            <person name="Lu Z."/>
            <person name="Yang Y."/>
            <person name="Zhu X."/>
            <person name="Sun Y."/>
        </authorList>
    </citation>
    <scope>NUCLEOTIDE SEQUENCE</scope>
    <source>
        <strain evidence="1">BYM</strain>
        <tissue evidence="1">Leaf</tissue>
    </source>
</reference>
<keyword evidence="2" id="KW-1185">Reference proteome</keyword>
<sequence length="382" mass="43789">MPISVKRWIDGDETAAEMLARVSTERSVLLLPPPLHRLPLRVGNVVELVGPSPSAKTLILIQAAINMILPNEWNGVHYGGMERSVMFIDLDCRFSILCLSEMLKHRILHSNGSMNKMNQKQKDIDMHNCDARRKPNFPYDEELYSMCMRRFLYVRCYDSFEFLATLKTLHYQLQKEKEVEHSSIHLLMIDSIGAFHWVDRASSFLPLGVTNRSHSVLRFLLDKKTAIILGYKVTREKAGHVKGPWRNWEKPSLQSEFETVVQEIRKLVQVHPMLIIATKATGFGDRTFANDASRRNSVLDTLDTRNVASNTRQLPYQEYMPSVWQSFVTHRVLVQPSGDHCTMVDHENQSLYFSEWLLPSLGFLDKFIVQDGGVLAQVTAST</sequence>
<dbReference type="GO" id="GO:0005657">
    <property type="term" value="C:replication fork"/>
    <property type="evidence" value="ECO:0007669"/>
    <property type="project" value="InterPro"/>
</dbReference>
<protein>
    <recommendedName>
        <fullName evidence="3">RecA family profile 1 domain-containing protein</fullName>
    </recommendedName>
</protein>
<dbReference type="OrthoDB" id="420422at2759"/>
<dbReference type="PANTHER" id="PTHR46644:SF2">
    <property type="entry name" value="DNA REPAIR PROTEIN XRCC2"/>
    <property type="match status" value="1"/>
</dbReference>
<dbReference type="InterPro" id="IPR027417">
    <property type="entry name" value="P-loop_NTPase"/>
</dbReference>
<dbReference type="SUPFAM" id="SSF52540">
    <property type="entry name" value="P-loop containing nucleoside triphosphate hydrolases"/>
    <property type="match status" value="1"/>
</dbReference>
<dbReference type="InterPro" id="IPR030547">
    <property type="entry name" value="XRCC2"/>
</dbReference>
<accession>A0A8K0DVT2</accession>
<evidence type="ECO:0008006" key="3">
    <source>
        <dbReference type="Google" id="ProtNLM"/>
    </source>
</evidence>
<dbReference type="GO" id="GO:0033063">
    <property type="term" value="C:Rad51B-Rad51C-Rad51D-XRCC2 complex"/>
    <property type="evidence" value="ECO:0007669"/>
    <property type="project" value="InterPro"/>
</dbReference>
<dbReference type="Proteomes" id="UP000796880">
    <property type="component" value="Unassembled WGS sequence"/>
</dbReference>
<evidence type="ECO:0000313" key="1">
    <source>
        <dbReference type="EMBL" id="KAF3434959.1"/>
    </source>
</evidence>
<dbReference type="Gene3D" id="3.40.50.300">
    <property type="entry name" value="P-loop containing nucleotide triphosphate hydrolases"/>
    <property type="match status" value="1"/>
</dbReference>
<gene>
    <name evidence="1" type="ORF">FNV43_RR22046</name>
</gene>
<dbReference type="PANTHER" id="PTHR46644">
    <property type="entry name" value="DNA REPAIR PROTEIN XRCC2"/>
    <property type="match status" value="1"/>
</dbReference>
<proteinExistence type="predicted"/>
<dbReference type="EMBL" id="VOIH02000010">
    <property type="protein sequence ID" value="KAF3434959.1"/>
    <property type="molecule type" value="Genomic_DNA"/>
</dbReference>
<dbReference type="CDD" id="cd19490">
    <property type="entry name" value="XRCC2"/>
    <property type="match status" value="1"/>
</dbReference>
<evidence type="ECO:0000313" key="2">
    <source>
        <dbReference type="Proteomes" id="UP000796880"/>
    </source>
</evidence>
<organism evidence="1 2">
    <name type="scientific">Rhamnella rubrinervis</name>
    <dbReference type="NCBI Taxonomy" id="2594499"/>
    <lineage>
        <taxon>Eukaryota</taxon>
        <taxon>Viridiplantae</taxon>
        <taxon>Streptophyta</taxon>
        <taxon>Embryophyta</taxon>
        <taxon>Tracheophyta</taxon>
        <taxon>Spermatophyta</taxon>
        <taxon>Magnoliopsida</taxon>
        <taxon>eudicotyledons</taxon>
        <taxon>Gunneridae</taxon>
        <taxon>Pentapetalae</taxon>
        <taxon>rosids</taxon>
        <taxon>fabids</taxon>
        <taxon>Rosales</taxon>
        <taxon>Rhamnaceae</taxon>
        <taxon>rhamnoid group</taxon>
        <taxon>Rhamneae</taxon>
        <taxon>Rhamnella</taxon>
    </lineage>
</organism>
<dbReference type="GO" id="GO:0000724">
    <property type="term" value="P:double-strand break repair via homologous recombination"/>
    <property type="evidence" value="ECO:0007669"/>
    <property type="project" value="InterPro"/>
</dbReference>
<name>A0A8K0DVT2_9ROSA</name>
<comment type="caution">
    <text evidence="1">The sequence shown here is derived from an EMBL/GenBank/DDBJ whole genome shotgun (WGS) entry which is preliminary data.</text>
</comment>
<dbReference type="AlphaFoldDB" id="A0A8K0DVT2"/>